<name>A0ABW2M091_9FLAO</name>
<dbReference type="Pfam" id="PF03400">
    <property type="entry name" value="DDE_Tnp_IS1"/>
    <property type="match status" value="1"/>
</dbReference>
<sequence length="61" mass="7149">MPKEVHSTKRFQTNSIERMNLNIRTNLKRLNRRTICFSKNSLILISILKFISGTVTLNNPF</sequence>
<evidence type="ECO:0000313" key="1">
    <source>
        <dbReference type="EMBL" id="MFC7346918.1"/>
    </source>
</evidence>
<gene>
    <name evidence="1" type="ORF">ACFQO9_09345</name>
</gene>
<dbReference type="EMBL" id="JBHTCR010000003">
    <property type="protein sequence ID" value="MFC7346918.1"/>
    <property type="molecule type" value="Genomic_DNA"/>
</dbReference>
<comment type="caution">
    <text evidence="1">The sequence shown here is derived from an EMBL/GenBank/DDBJ whole genome shotgun (WGS) entry which is preliminary data.</text>
</comment>
<dbReference type="Proteomes" id="UP001596550">
    <property type="component" value="Unassembled WGS sequence"/>
</dbReference>
<dbReference type="RefSeq" id="WP_378177608.1">
    <property type="nucleotide sequence ID" value="NZ_JBHTCR010000003.1"/>
</dbReference>
<evidence type="ECO:0000313" key="2">
    <source>
        <dbReference type="Proteomes" id="UP001596550"/>
    </source>
</evidence>
<dbReference type="InterPro" id="IPR005063">
    <property type="entry name" value="Transposase_27"/>
</dbReference>
<accession>A0ABW2M091</accession>
<protein>
    <submittedName>
        <fullName evidence="1">IS1 family transposase</fullName>
    </submittedName>
</protein>
<proteinExistence type="predicted"/>
<reference evidence="2" key="1">
    <citation type="journal article" date="2019" name="Int. J. Syst. Evol. Microbiol.">
        <title>The Global Catalogue of Microorganisms (GCM) 10K type strain sequencing project: providing services to taxonomists for standard genome sequencing and annotation.</title>
        <authorList>
            <consortium name="The Broad Institute Genomics Platform"/>
            <consortium name="The Broad Institute Genome Sequencing Center for Infectious Disease"/>
            <person name="Wu L."/>
            <person name="Ma J."/>
        </authorList>
    </citation>
    <scope>NUCLEOTIDE SEQUENCE [LARGE SCALE GENOMIC DNA]</scope>
    <source>
        <strain evidence="2">CCUG 54781</strain>
    </source>
</reference>
<keyword evidence="2" id="KW-1185">Reference proteome</keyword>
<organism evidence="1 2">
    <name type="scientific">Chryseobacterium zhengzhouense</name>
    <dbReference type="NCBI Taxonomy" id="1636086"/>
    <lineage>
        <taxon>Bacteria</taxon>
        <taxon>Pseudomonadati</taxon>
        <taxon>Bacteroidota</taxon>
        <taxon>Flavobacteriia</taxon>
        <taxon>Flavobacteriales</taxon>
        <taxon>Weeksellaceae</taxon>
        <taxon>Chryseobacterium group</taxon>
        <taxon>Chryseobacterium</taxon>
    </lineage>
</organism>